<dbReference type="Gene3D" id="3.30.160.60">
    <property type="entry name" value="Classic Zinc Finger"/>
    <property type="match status" value="1"/>
</dbReference>
<sequence>MTNKQTKKGKRPLQTSLGKAPGHNDKEEVDLSHVKKPIDTSIFGLSQVLSLLQTATEEVKGYITYECDIMYECRICRTIFRSLANFILHKRNYCRSKFKVYVSNCRDHILLEKLHPQEPPEEQKIDSNSDRVQLDKQGPAAKSLTPVIEKLKEKQEIKQLMQELLVTDLSNQTSTDDKDEEKSIVAANDLLLEEIASNNAAVFQTVLRSLPQSDGCKPEFMKSEVMEIHGILDSDEAVLGNDGKICNFQTNKLKTNPNVPKTYLICTECNMRFSTKKTLSFHLKNKHNDTRLVYVCPDCKETFSNSWCVYRHLYKVHRKTIAQVKRLREQVHNSMIRKDQDTNKKSDKKESSNLDKTDEENQWLNNIEGDKDFQMCGGCGKRFERKAALHSHAAMCTKRIAVCNTIKDNAKKKEESKDVKNKVTNNANKSSVPESQETLKGASKRKPYLLRTYKQPPIDNIPKREPACDTVPCDSKPVLDEKDCDMQTDEQVSSKSKPRKNSSDSDRKSETSDRKSDTSDLCTTITLVDDHEVSSVNDKNETVMNKICDDDNSNCSTSKGSSDNVVLNKLDKKRVDHGQSHLKDGECFCSSPARLDSEKMLNIIASSLTGIIPNERIELLKEGLPSPSCQSQEKCHNASEFDLFCQKVAEHMLKIQDDPEKSSTPSLEEVGTKSTEESIGNVSEFQSPGKISIRSLEELRGFPKEQQTTETIIDEEMPVLELSVTPKSPKKSPRRLAKRKRTSSLDSIRTHKTFKQSNFDVLLDKQDLNFMAKASPHMDRARLTCKSCQSKHTSLSKLLWHMSAHFSWFRFQCSRCSFVSFGKSECAAHAKDAHEIRTDEISSVVLPIPNWKTLLMSNEFRELKNDDDFGGKHTDEVKPCCQNETSWTDDNEDDPAKNLIDTLFVDSEVDEVDFTDIHEIESFPMPITNEISSVKNVSIDVTENEQEHFQLEVPQEIYTLDVFEVINIDENEPRRPVIKEEIEDGAFLLPNCSTASPELIEGAKLECEEVKHSATSLTNNRPTRNRMRSIKTLQNDFFYDLGRVVKREVDGVTKTNGPQKQKKQNSGSNVSKRDKEMRVYTKNK</sequence>
<evidence type="ECO:0000256" key="1">
    <source>
        <dbReference type="PROSITE-ProRule" id="PRU00042"/>
    </source>
</evidence>
<dbReference type="SMART" id="SM00355">
    <property type="entry name" value="ZnF_C2H2"/>
    <property type="match status" value="6"/>
</dbReference>
<feature type="domain" description="C2H2-type" evidence="3">
    <location>
        <begin position="294"/>
        <end position="317"/>
    </location>
</feature>
<dbReference type="PROSITE" id="PS00028">
    <property type="entry name" value="ZINC_FINGER_C2H2_1"/>
    <property type="match status" value="2"/>
</dbReference>
<accession>A0A9P0D482</accession>
<feature type="compositionally biased region" description="Basic residues" evidence="2">
    <location>
        <begin position="1"/>
        <end position="11"/>
    </location>
</feature>
<feature type="region of interest" description="Disordered" evidence="2">
    <location>
        <begin position="332"/>
        <end position="361"/>
    </location>
</feature>
<evidence type="ECO:0000256" key="2">
    <source>
        <dbReference type="SAM" id="MobiDB-lite"/>
    </source>
</evidence>
<feature type="region of interest" description="Disordered" evidence="2">
    <location>
        <begin position="656"/>
        <end position="684"/>
    </location>
</feature>
<feature type="region of interest" description="Disordered" evidence="2">
    <location>
        <begin position="1"/>
        <end position="28"/>
    </location>
</feature>
<feature type="compositionally biased region" description="Basic residues" evidence="2">
    <location>
        <begin position="728"/>
        <end position="742"/>
    </location>
</feature>
<dbReference type="PANTHER" id="PTHR21020:SF0">
    <property type="entry name" value="ZINC FINGER PROTEIN 800"/>
    <property type="match status" value="1"/>
</dbReference>
<dbReference type="Proteomes" id="UP001153636">
    <property type="component" value="Chromosome 5"/>
</dbReference>
<feature type="region of interest" description="Disordered" evidence="2">
    <location>
        <begin position="411"/>
        <end position="520"/>
    </location>
</feature>
<dbReference type="GO" id="GO:0008270">
    <property type="term" value="F:zinc ion binding"/>
    <property type="evidence" value="ECO:0007669"/>
    <property type="project" value="UniProtKB-KW"/>
</dbReference>
<keyword evidence="1" id="KW-0479">Metal-binding</keyword>
<keyword evidence="1" id="KW-0862">Zinc</keyword>
<feature type="compositionally biased region" description="Basic and acidic residues" evidence="2">
    <location>
        <begin position="332"/>
        <end position="356"/>
    </location>
</feature>
<evidence type="ECO:0000313" key="4">
    <source>
        <dbReference type="EMBL" id="CAH1111025.1"/>
    </source>
</evidence>
<feature type="compositionally biased region" description="Polar residues" evidence="2">
    <location>
        <begin position="424"/>
        <end position="438"/>
    </location>
</feature>
<evidence type="ECO:0000313" key="5">
    <source>
        <dbReference type="Proteomes" id="UP001153636"/>
    </source>
</evidence>
<dbReference type="InterPro" id="IPR039149">
    <property type="entry name" value="ZNF800"/>
</dbReference>
<organism evidence="4 5">
    <name type="scientific">Psylliodes chrysocephalus</name>
    <dbReference type="NCBI Taxonomy" id="3402493"/>
    <lineage>
        <taxon>Eukaryota</taxon>
        <taxon>Metazoa</taxon>
        <taxon>Ecdysozoa</taxon>
        <taxon>Arthropoda</taxon>
        <taxon>Hexapoda</taxon>
        <taxon>Insecta</taxon>
        <taxon>Pterygota</taxon>
        <taxon>Neoptera</taxon>
        <taxon>Endopterygota</taxon>
        <taxon>Coleoptera</taxon>
        <taxon>Polyphaga</taxon>
        <taxon>Cucujiformia</taxon>
        <taxon>Chrysomeloidea</taxon>
        <taxon>Chrysomelidae</taxon>
        <taxon>Galerucinae</taxon>
        <taxon>Alticini</taxon>
        <taxon>Psylliodes</taxon>
    </lineage>
</organism>
<dbReference type="InterPro" id="IPR013087">
    <property type="entry name" value="Znf_C2H2_type"/>
</dbReference>
<proteinExistence type="predicted"/>
<reference evidence="4" key="1">
    <citation type="submission" date="2022-01" db="EMBL/GenBank/DDBJ databases">
        <authorList>
            <person name="King R."/>
        </authorList>
    </citation>
    <scope>NUCLEOTIDE SEQUENCE</scope>
</reference>
<dbReference type="PROSITE" id="PS50157">
    <property type="entry name" value="ZINC_FINGER_C2H2_2"/>
    <property type="match status" value="2"/>
</dbReference>
<dbReference type="EMBL" id="OV651817">
    <property type="protein sequence ID" value="CAH1111025.1"/>
    <property type="molecule type" value="Genomic_DNA"/>
</dbReference>
<feature type="region of interest" description="Disordered" evidence="2">
    <location>
        <begin position="724"/>
        <end position="744"/>
    </location>
</feature>
<name>A0A9P0D482_9CUCU</name>
<feature type="compositionally biased region" description="Polar residues" evidence="2">
    <location>
        <begin position="1053"/>
        <end position="1070"/>
    </location>
</feature>
<gene>
    <name evidence="4" type="ORF">PSYICH_LOCUS11655</name>
</gene>
<feature type="domain" description="C2H2-type" evidence="3">
    <location>
        <begin position="264"/>
        <end position="292"/>
    </location>
</feature>
<feature type="region of interest" description="Disordered" evidence="2">
    <location>
        <begin position="1050"/>
        <end position="1084"/>
    </location>
</feature>
<feature type="compositionally biased region" description="Basic and acidic residues" evidence="2">
    <location>
        <begin position="501"/>
        <end position="518"/>
    </location>
</feature>
<feature type="compositionally biased region" description="Basic and acidic residues" evidence="2">
    <location>
        <begin position="1071"/>
        <end position="1084"/>
    </location>
</feature>
<protein>
    <recommendedName>
        <fullName evidence="3">C2H2-type domain-containing protein</fullName>
    </recommendedName>
</protein>
<keyword evidence="1" id="KW-0863">Zinc-finger</keyword>
<dbReference type="AlphaFoldDB" id="A0A9P0D482"/>
<evidence type="ECO:0000259" key="3">
    <source>
        <dbReference type="PROSITE" id="PS50157"/>
    </source>
</evidence>
<feature type="compositionally biased region" description="Basic and acidic residues" evidence="2">
    <location>
        <begin position="411"/>
        <end position="421"/>
    </location>
</feature>
<dbReference type="OrthoDB" id="10066279at2759"/>
<dbReference type="PANTHER" id="PTHR21020">
    <property type="entry name" value="ZINC FINGER PROTEIN 800"/>
    <property type="match status" value="1"/>
</dbReference>
<keyword evidence="5" id="KW-1185">Reference proteome</keyword>